<name>A0AA35S607_GEOBA</name>
<comment type="caution">
    <text evidence="1">The sequence shown here is derived from an EMBL/GenBank/DDBJ whole genome shotgun (WGS) entry which is preliminary data.</text>
</comment>
<organism evidence="1 2">
    <name type="scientific">Geodia barretti</name>
    <name type="common">Barrett's horny sponge</name>
    <dbReference type="NCBI Taxonomy" id="519541"/>
    <lineage>
        <taxon>Eukaryota</taxon>
        <taxon>Metazoa</taxon>
        <taxon>Porifera</taxon>
        <taxon>Demospongiae</taxon>
        <taxon>Heteroscleromorpha</taxon>
        <taxon>Tetractinellida</taxon>
        <taxon>Astrophorina</taxon>
        <taxon>Geodiidae</taxon>
        <taxon>Geodia</taxon>
    </lineage>
</organism>
<gene>
    <name evidence="1" type="ORF">GBAR_LOCUS14026</name>
</gene>
<proteinExistence type="predicted"/>
<dbReference type="AlphaFoldDB" id="A0AA35S607"/>
<keyword evidence="2" id="KW-1185">Reference proteome</keyword>
<reference evidence="1" key="1">
    <citation type="submission" date="2023-03" db="EMBL/GenBank/DDBJ databases">
        <authorList>
            <person name="Steffen K."/>
            <person name="Cardenas P."/>
        </authorList>
    </citation>
    <scope>NUCLEOTIDE SEQUENCE</scope>
</reference>
<feature type="non-terminal residue" evidence="1">
    <location>
        <position position="132"/>
    </location>
</feature>
<evidence type="ECO:0000313" key="2">
    <source>
        <dbReference type="Proteomes" id="UP001174909"/>
    </source>
</evidence>
<dbReference type="Proteomes" id="UP001174909">
    <property type="component" value="Unassembled WGS sequence"/>
</dbReference>
<accession>A0AA35S607</accession>
<protein>
    <submittedName>
        <fullName evidence="1">Uncharacterized protein</fullName>
    </submittedName>
</protein>
<evidence type="ECO:0000313" key="1">
    <source>
        <dbReference type="EMBL" id="CAI8024095.1"/>
    </source>
</evidence>
<sequence length="132" mass="15282">MCSKSRTMWHQQPVLMMQALRDAKLASPANLKKFCRHLFRSSGEKSVYPLLKEQCLVRLIRPRPQKRVTWWTPGRMPSWPSWWRWGSGQRKPGRPSTNAGEMWRLHVSSWPPLLLQLPRLVVGVASSPLLSG</sequence>
<dbReference type="EMBL" id="CASHTH010002050">
    <property type="protein sequence ID" value="CAI8024095.1"/>
    <property type="molecule type" value="Genomic_DNA"/>
</dbReference>